<organism evidence="1 2">
    <name type="scientific">Alteribacillus persepolensis</name>
    <dbReference type="NCBI Taxonomy" id="568899"/>
    <lineage>
        <taxon>Bacteria</taxon>
        <taxon>Bacillati</taxon>
        <taxon>Bacillota</taxon>
        <taxon>Bacilli</taxon>
        <taxon>Bacillales</taxon>
        <taxon>Bacillaceae</taxon>
        <taxon>Alteribacillus</taxon>
    </lineage>
</organism>
<reference evidence="1 2" key="1">
    <citation type="submission" date="2016-10" db="EMBL/GenBank/DDBJ databases">
        <authorList>
            <person name="de Groot N.N."/>
        </authorList>
    </citation>
    <scope>NUCLEOTIDE SEQUENCE [LARGE SCALE GENOMIC DNA]</scope>
    <source>
        <strain evidence="1 2">DSM 21632</strain>
    </source>
</reference>
<gene>
    <name evidence="1" type="ORF">SAMN05192534_102140</name>
</gene>
<dbReference type="EMBL" id="FNDK01000002">
    <property type="protein sequence ID" value="SDH19757.1"/>
    <property type="molecule type" value="Genomic_DNA"/>
</dbReference>
<evidence type="ECO:0000313" key="1">
    <source>
        <dbReference type="EMBL" id="SDH19757.1"/>
    </source>
</evidence>
<dbReference type="STRING" id="568899.SAMN05192534_102140"/>
<keyword evidence="2" id="KW-1185">Reference proteome</keyword>
<dbReference type="Proteomes" id="UP000199163">
    <property type="component" value="Unassembled WGS sequence"/>
</dbReference>
<protein>
    <submittedName>
        <fullName evidence="1">Uncharacterized protein</fullName>
    </submittedName>
</protein>
<name>A0A1G8AFV1_9BACI</name>
<sequence>MTKDEIIQVTVKPVADAGWLERAQTGKLEKGCWNESFLPFLPPCPRHGYGIPQLICVVRSKGVLTALFVTFTYLTKN</sequence>
<accession>A0A1G8AFV1</accession>
<dbReference type="AlphaFoldDB" id="A0A1G8AFV1"/>
<evidence type="ECO:0000313" key="2">
    <source>
        <dbReference type="Proteomes" id="UP000199163"/>
    </source>
</evidence>
<proteinExistence type="predicted"/>